<dbReference type="InterPro" id="IPR016667">
    <property type="entry name" value="Caps_polysacc_synth_CpsB/CapC"/>
</dbReference>
<dbReference type="Gene3D" id="3.20.20.140">
    <property type="entry name" value="Metal-dependent hydrolases"/>
    <property type="match status" value="1"/>
</dbReference>
<dbReference type="PIRSF" id="PIRSF016557">
    <property type="entry name" value="Caps_synth_CpsB"/>
    <property type="match status" value="1"/>
</dbReference>
<dbReference type="InterPro" id="IPR016195">
    <property type="entry name" value="Pol/histidinol_Pase-like"/>
</dbReference>
<dbReference type="RefSeq" id="WP_349164121.1">
    <property type="nucleotide sequence ID" value="NZ_JBBMFE010000003.1"/>
</dbReference>
<evidence type="ECO:0000256" key="1">
    <source>
        <dbReference type="ARBA" id="ARBA00005750"/>
    </source>
</evidence>
<dbReference type="Pfam" id="PF19567">
    <property type="entry name" value="CpsB_CapC"/>
    <property type="match status" value="1"/>
</dbReference>
<dbReference type="PANTHER" id="PTHR39181:SF1">
    <property type="entry name" value="TYROSINE-PROTEIN PHOSPHATASE YWQE"/>
    <property type="match status" value="1"/>
</dbReference>
<name>A0ABV1FGT7_9FIRM</name>
<evidence type="ECO:0000313" key="6">
    <source>
        <dbReference type="EMBL" id="MEQ2471962.1"/>
    </source>
</evidence>
<keyword evidence="7" id="KW-1185">Reference proteome</keyword>
<keyword evidence="3 6" id="KW-0378">Hydrolase</keyword>
<dbReference type="EMBL" id="JBBMFE010000003">
    <property type="protein sequence ID" value="MEQ2471962.1"/>
    <property type="molecule type" value="Genomic_DNA"/>
</dbReference>
<proteinExistence type="inferred from homology"/>
<accession>A0ABV1FGT7</accession>
<comment type="catalytic activity">
    <reaction evidence="5">
        <text>O-phospho-L-tyrosyl-[protein] + H2O = L-tyrosyl-[protein] + phosphate</text>
        <dbReference type="Rhea" id="RHEA:10684"/>
        <dbReference type="Rhea" id="RHEA-COMP:10136"/>
        <dbReference type="Rhea" id="RHEA-COMP:20101"/>
        <dbReference type="ChEBI" id="CHEBI:15377"/>
        <dbReference type="ChEBI" id="CHEBI:43474"/>
        <dbReference type="ChEBI" id="CHEBI:46858"/>
        <dbReference type="ChEBI" id="CHEBI:61978"/>
        <dbReference type="EC" id="3.1.3.48"/>
    </reaction>
</comment>
<gene>
    <name evidence="6" type="ORF">WMO29_05580</name>
</gene>
<comment type="caution">
    <text evidence="6">The sequence shown here is derived from an EMBL/GenBank/DDBJ whole genome shotgun (WGS) entry which is preliminary data.</text>
</comment>
<evidence type="ECO:0000313" key="7">
    <source>
        <dbReference type="Proteomes" id="UP001438008"/>
    </source>
</evidence>
<organism evidence="6 7">
    <name type="scientific">Laedolimicola intestinihominis</name>
    <dbReference type="NCBI Taxonomy" id="3133166"/>
    <lineage>
        <taxon>Bacteria</taxon>
        <taxon>Bacillati</taxon>
        <taxon>Bacillota</taxon>
        <taxon>Clostridia</taxon>
        <taxon>Lachnospirales</taxon>
        <taxon>Lachnospiraceae</taxon>
        <taxon>Laedolimicola</taxon>
    </lineage>
</organism>
<dbReference type="EC" id="3.1.3.48" evidence="2"/>
<reference evidence="6 7" key="1">
    <citation type="submission" date="2024-03" db="EMBL/GenBank/DDBJ databases">
        <title>Human intestinal bacterial collection.</title>
        <authorList>
            <person name="Pauvert C."/>
            <person name="Hitch T.C.A."/>
            <person name="Clavel T."/>
        </authorList>
    </citation>
    <scope>NUCLEOTIDE SEQUENCE [LARGE SCALE GENOMIC DNA]</scope>
    <source>
        <strain evidence="6 7">CLA-AA-H132</strain>
    </source>
</reference>
<dbReference type="GO" id="GO:0004725">
    <property type="term" value="F:protein tyrosine phosphatase activity"/>
    <property type="evidence" value="ECO:0007669"/>
    <property type="project" value="UniProtKB-EC"/>
</dbReference>
<dbReference type="PANTHER" id="PTHR39181">
    <property type="entry name" value="TYROSINE-PROTEIN PHOSPHATASE YWQE"/>
    <property type="match status" value="1"/>
</dbReference>
<evidence type="ECO:0000256" key="5">
    <source>
        <dbReference type="ARBA" id="ARBA00051722"/>
    </source>
</evidence>
<dbReference type="SUPFAM" id="SSF89550">
    <property type="entry name" value="PHP domain-like"/>
    <property type="match status" value="1"/>
</dbReference>
<keyword evidence="4" id="KW-0904">Protein phosphatase</keyword>
<dbReference type="Proteomes" id="UP001438008">
    <property type="component" value="Unassembled WGS sequence"/>
</dbReference>
<comment type="similarity">
    <text evidence="1">Belongs to the metallo-dependent hydrolases superfamily. CpsB/CapC family.</text>
</comment>
<protein>
    <recommendedName>
        <fullName evidence="2">protein-tyrosine-phosphatase</fullName>
        <ecNumber evidence="2">3.1.3.48</ecNumber>
    </recommendedName>
</protein>
<evidence type="ECO:0000256" key="3">
    <source>
        <dbReference type="ARBA" id="ARBA00022801"/>
    </source>
</evidence>
<evidence type="ECO:0000256" key="4">
    <source>
        <dbReference type="ARBA" id="ARBA00022912"/>
    </source>
</evidence>
<evidence type="ECO:0000256" key="2">
    <source>
        <dbReference type="ARBA" id="ARBA00013064"/>
    </source>
</evidence>
<sequence length="239" mass="27446">MEITDIHCHILPGMDDGAKDEEESLALVRMAWEQGVEAFIATPHYSRQFRNDCPERIREKCEKLEKEARETIASEIRIYPGQEICWEESVPEKLDRGELLTLADSSYVLVEYLPSVSYGALFRSLRTLRLEGYLPILAHAERYGALRTEGLEELTEAGVCIQMNYGSIGTSLFDKDQRWCRKQLKEGNIHFLGTDMHSVHRRPPRVAEAMKWLETHLSGEELSRICRDHAGQVLTNQNL</sequence>